<dbReference type="InterPro" id="IPR050951">
    <property type="entry name" value="Retrovirus_Pol_polyprotein"/>
</dbReference>
<sequence length="276" mass="30836">MTSQCGQITIHSPILSKPKLDAYEQRWVAKLSSYNFDLKYIPGPRNIVADALSRDPFASSVSKRLIQEPYSGLMLEAGSTETDRVQDAFRFGVQHLQVVQHSESALATAGSCSSSEVKAALLHHSNWETAGIRATHLIHHVQQLGSAEKTPFQAREMWNGCQVAVHAEVLGRLKVQDGIPYRDERSYSRACSTSPSGKYKDSSELICIDFWSAEDKNKSSVDVLVATDHFTKMAYAFPCRNQTAKQVARKLWDCVFCVYGFLSVFTQTREPALRVN</sequence>
<dbReference type="PANTHER" id="PTHR37984">
    <property type="entry name" value="PROTEIN CBG26694"/>
    <property type="match status" value="1"/>
</dbReference>
<keyword evidence="2" id="KW-1185">Reference proteome</keyword>
<dbReference type="PANTHER" id="PTHR37984:SF15">
    <property type="entry name" value="INTEGRASE CATALYTIC DOMAIN-CONTAINING PROTEIN"/>
    <property type="match status" value="1"/>
</dbReference>
<protein>
    <submittedName>
        <fullName evidence="1">Uncharacterized protein</fullName>
    </submittedName>
</protein>
<name>A0AAD7VZT6_9TELE</name>
<evidence type="ECO:0000313" key="1">
    <source>
        <dbReference type="EMBL" id="KAJ8366996.1"/>
    </source>
</evidence>
<gene>
    <name evidence="1" type="ORF">AAFF_G00334060</name>
</gene>
<organism evidence="1 2">
    <name type="scientific">Aldrovandia affinis</name>
    <dbReference type="NCBI Taxonomy" id="143900"/>
    <lineage>
        <taxon>Eukaryota</taxon>
        <taxon>Metazoa</taxon>
        <taxon>Chordata</taxon>
        <taxon>Craniata</taxon>
        <taxon>Vertebrata</taxon>
        <taxon>Euteleostomi</taxon>
        <taxon>Actinopterygii</taxon>
        <taxon>Neopterygii</taxon>
        <taxon>Teleostei</taxon>
        <taxon>Notacanthiformes</taxon>
        <taxon>Halosauridae</taxon>
        <taxon>Aldrovandia</taxon>
    </lineage>
</organism>
<accession>A0AAD7VZT6</accession>
<dbReference type="Proteomes" id="UP001221898">
    <property type="component" value="Unassembled WGS sequence"/>
</dbReference>
<dbReference type="InterPro" id="IPR012337">
    <property type="entry name" value="RNaseH-like_sf"/>
</dbReference>
<dbReference type="SUPFAM" id="SSF53098">
    <property type="entry name" value="Ribonuclease H-like"/>
    <property type="match status" value="1"/>
</dbReference>
<dbReference type="AlphaFoldDB" id="A0AAD7VZT6"/>
<dbReference type="InterPro" id="IPR036397">
    <property type="entry name" value="RNaseH_sf"/>
</dbReference>
<comment type="caution">
    <text evidence="1">The sequence shown here is derived from an EMBL/GenBank/DDBJ whole genome shotgun (WGS) entry which is preliminary data.</text>
</comment>
<proteinExistence type="predicted"/>
<reference evidence="1" key="1">
    <citation type="journal article" date="2023" name="Science">
        <title>Genome structures resolve the early diversification of teleost fishes.</title>
        <authorList>
            <person name="Parey E."/>
            <person name="Louis A."/>
            <person name="Montfort J."/>
            <person name="Bouchez O."/>
            <person name="Roques C."/>
            <person name="Iampietro C."/>
            <person name="Lluch J."/>
            <person name="Castinel A."/>
            <person name="Donnadieu C."/>
            <person name="Desvignes T."/>
            <person name="Floi Bucao C."/>
            <person name="Jouanno E."/>
            <person name="Wen M."/>
            <person name="Mejri S."/>
            <person name="Dirks R."/>
            <person name="Jansen H."/>
            <person name="Henkel C."/>
            <person name="Chen W.J."/>
            <person name="Zahm M."/>
            <person name="Cabau C."/>
            <person name="Klopp C."/>
            <person name="Thompson A.W."/>
            <person name="Robinson-Rechavi M."/>
            <person name="Braasch I."/>
            <person name="Lecointre G."/>
            <person name="Bobe J."/>
            <person name="Postlethwait J.H."/>
            <person name="Berthelot C."/>
            <person name="Roest Crollius H."/>
            <person name="Guiguen Y."/>
        </authorList>
    </citation>
    <scope>NUCLEOTIDE SEQUENCE</scope>
    <source>
        <strain evidence="1">NC1722</strain>
    </source>
</reference>
<dbReference type="GO" id="GO:0003676">
    <property type="term" value="F:nucleic acid binding"/>
    <property type="evidence" value="ECO:0007669"/>
    <property type="project" value="InterPro"/>
</dbReference>
<dbReference type="EMBL" id="JAINUG010000517">
    <property type="protein sequence ID" value="KAJ8366996.1"/>
    <property type="molecule type" value="Genomic_DNA"/>
</dbReference>
<evidence type="ECO:0000313" key="2">
    <source>
        <dbReference type="Proteomes" id="UP001221898"/>
    </source>
</evidence>
<dbReference type="Gene3D" id="3.30.420.10">
    <property type="entry name" value="Ribonuclease H-like superfamily/Ribonuclease H"/>
    <property type="match status" value="1"/>
</dbReference>